<dbReference type="AlphaFoldDB" id="A0A8J8NIJ0"/>
<proteinExistence type="predicted"/>
<dbReference type="EMBL" id="RRYP01016211">
    <property type="protein sequence ID" value="TNV75176.1"/>
    <property type="molecule type" value="Genomic_DNA"/>
</dbReference>
<evidence type="ECO:0000313" key="3">
    <source>
        <dbReference type="EMBL" id="TNV75176.1"/>
    </source>
</evidence>
<feature type="chain" id="PRO_5035192524" description="Thioredoxin domain-containing protein" evidence="1">
    <location>
        <begin position="23"/>
        <end position="142"/>
    </location>
</feature>
<feature type="domain" description="Thioredoxin" evidence="2">
    <location>
        <begin position="1"/>
        <end position="142"/>
    </location>
</feature>
<accession>A0A8J8NIJ0</accession>
<name>A0A8J8NIJ0_HALGN</name>
<keyword evidence="1" id="KW-0732">Signal</keyword>
<reference evidence="3" key="1">
    <citation type="submission" date="2019-06" db="EMBL/GenBank/DDBJ databases">
        <authorList>
            <person name="Zheng W."/>
        </authorList>
    </citation>
    <scope>NUCLEOTIDE SEQUENCE</scope>
    <source>
        <strain evidence="3">QDHG01</strain>
    </source>
</reference>
<dbReference type="InterPro" id="IPR036249">
    <property type="entry name" value="Thioredoxin-like_sf"/>
</dbReference>
<keyword evidence="4" id="KW-1185">Reference proteome</keyword>
<sequence>MKLPTIIFLLSLFALSQQSCSSCDWTRNLPGLVVSSADRFDNVMNQAGYRDRTVFVEVFLKSCPHCKDYWRFYKEAADRLGKEHPLNFVNVDAASAGAFVERYGLKYVPTVMVFKEGQLAGVYQKQYFHTSEAAYNWLKEQL</sequence>
<feature type="signal peptide" evidence="1">
    <location>
        <begin position="1"/>
        <end position="22"/>
    </location>
</feature>
<protein>
    <recommendedName>
        <fullName evidence="2">Thioredoxin domain-containing protein</fullName>
    </recommendedName>
</protein>
<dbReference type="CDD" id="cd02947">
    <property type="entry name" value="TRX_family"/>
    <property type="match status" value="1"/>
</dbReference>
<dbReference type="PROSITE" id="PS51352">
    <property type="entry name" value="THIOREDOXIN_2"/>
    <property type="match status" value="1"/>
</dbReference>
<evidence type="ECO:0000256" key="1">
    <source>
        <dbReference type="SAM" id="SignalP"/>
    </source>
</evidence>
<comment type="caution">
    <text evidence="3">The sequence shown here is derived from an EMBL/GenBank/DDBJ whole genome shotgun (WGS) entry which is preliminary data.</text>
</comment>
<dbReference type="InterPro" id="IPR013766">
    <property type="entry name" value="Thioredoxin_domain"/>
</dbReference>
<evidence type="ECO:0000259" key="2">
    <source>
        <dbReference type="PROSITE" id="PS51352"/>
    </source>
</evidence>
<dbReference type="Gene3D" id="3.40.30.10">
    <property type="entry name" value="Glutaredoxin"/>
    <property type="match status" value="1"/>
</dbReference>
<dbReference type="OrthoDB" id="19690at2759"/>
<evidence type="ECO:0000313" key="4">
    <source>
        <dbReference type="Proteomes" id="UP000785679"/>
    </source>
</evidence>
<gene>
    <name evidence="3" type="ORF">FGO68_gene4801</name>
</gene>
<dbReference type="Proteomes" id="UP000785679">
    <property type="component" value="Unassembled WGS sequence"/>
</dbReference>
<dbReference type="Pfam" id="PF00085">
    <property type="entry name" value="Thioredoxin"/>
    <property type="match status" value="1"/>
</dbReference>
<dbReference type="SUPFAM" id="SSF52833">
    <property type="entry name" value="Thioredoxin-like"/>
    <property type="match status" value="1"/>
</dbReference>
<organism evidence="3 4">
    <name type="scientific">Halteria grandinella</name>
    <dbReference type="NCBI Taxonomy" id="5974"/>
    <lineage>
        <taxon>Eukaryota</taxon>
        <taxon>Sar</taxon>
        <taxon>Alveolata</taxon>
        <taxon>Ciliophora</taxon>
        <taxon>Intramacronucleata</taxon>
        <taxon>Spirotrichea</taxon>
        <taxon>Stichotrichia</taxon>
        <taxon>Sporadotrichida</taxon>
        <taxon>Halteriidae</taxon>
        <taxon>Halteria</taxon>
    </lineage>
</organism>